<accession>U6L1W1</accession>
<keyword evidence="3" id="KW-1185">Reference proteome</keyword>
<evidence type="ECO:0000313" key="2">
    <source>
        <dbReference type="EMBL" id="CDJ42574.1"/>
    </source>
</evidence>
<name>U6L1W1_EIMTE</name>
<dbReference type="EMBL" id="HG675723">
    <property type="protein sequence ID" value="CDJ42574.1"/>
    <property type="molecule type" value="Genomic_DNA"/>
</dbReference>
<dbReference type="RefSeq" id="XP_013233324.1">
    <property type="nucleotide sequence ID" value="XM_013377870.1"/>
</dbReference>
<protein>
    <submittedName>
        <fullName evidence="2">Uncharacterized protein</fullName>
    </submittedName>
</protein>
<reference evidence="2" key="2">
    <citation type="submission" date="2013-10" db="EMBL/GenBank/DDBJ databases">
        <authorList>
            <person name="Aslett M."/>
        </authorList>
    </citation>
    <scope>NUCLEOTIDE SEQUENCE [LARGE SCALE GENOMIC DNA]</scope>
    <source>
        <strain evidence="2">Houghton</strain>
    </source>
</reference>
<dbReference type="OrthoDB" id="348399at2759"/>
<gene>
    <name evidence="2" type="ORF">ETH_00033445</name>
</gene>
<dbReference type="AlphaFoldDB" id="U6L1W1"/>
<evidence type="ECO:0000256" key="1">
    <source>
        <dbReference type="SAM" id="Coils"/>
    </source>
</evidence>
<dbReference type="VEuPathDB" id="ToxoDB:ETH2_1413800"/>
<sequence>MGVSGAAGLEAQLRVLLRRLLTYEKQQQTADEIIQSLTASIGDRRYLEGDHLRTLLLDPQLQARCLASYNSRLLQQQARLECLHSDLEETVAEMQKATQACREAAAAAAGSAGTAAAAPVAAGSQPAAAAAAAAAAADPNEAAMMADIAGLMEPIAAAFARQVALQQRLLTMMHDIQCTDSQELQRLLLLFHVRPCEYPLRKAGCIDAAVAALRQLLRMQ</sequence>
<dbReference type="GeneID" id="25255755"/>
<dbReference type="Proteomes" id="UP000030747">
    <property type="component" value="Unassembled WGS sequence"/>
</dbReference>
<dbReference type="VEuPathDB" id="ToxoDB:ETH_00033445"/>
<feature type="coiled-coil region" evidence="1">
    <location>
        <begin position="77"/>
        <end position="107"/>
    </location>
</feature>
<proteinExistence type="predicted"/>
<organism evidence="2 3">
    <name type="scientific">Eimeria tenella</name>
    <name type="common">Coccidian parasite</name>
    <dbReference type="NCBI Taxonomy" id="5802"/>
    <lineage>
        <taxon>Eukaryota</taxon>
        <taxon>Sar</taxon>
        <taxon>Alveolata</taxon>
        <taxon>Apicomplexa</taxon>
        <taxon>Conoidasida</taxon>
        <taxon>Coccidia</taxon>
        <taxon>Eucoccidiorida</taxon>
        <taxon>Eimeriorina</taxon>
        <taxon>Eimeriidae</taxon>
        <taxon>Eimeria</taxon>
    </lineage>
</organism>
<evidence type="ECO:0000313" key="3">
    <source>
        <dbReference type="Proteomes" id="UP000030747"/>
    </source>
</evidence>
<reference evidence="2" key="1">
    <citation type="submission" date="2013-10" db="EMBL/GenBank/DDBJ databases">
        <title>Genomic analysis of the causative agents of coccidiosis in chickens.</title>
        <authorList>
            <person name="Reid A.J."/>
            <person name="Blake D."/>
            <person name="Billington K."/>
            <person name="Browne H."/>
            <person name="Dunn M."/>
            <person name="Hung S."/>
            <person name="Kawahara F."/>
            <person name="Miranda-Saavedra D."/>
            <person name="Mourier T."/>
            <person name="Nagra H."/>
            <person name="Otto T.D."/>
            <person name="Rawlings N."/>
            <person name="Sanchez A."/>
            <person name="Sanders M."/>
            <person name="Subramaniam C."/>
            <person name="Tay Y."/>
            <person name="Dear P."/>
            <person name="Doerig C."/>
            <person name="Gruber A."/>
            <person name="Parkinson J."/>
            <person name="Shirley M."/>
            <person name="Wan K.L."/>
            <person name="Berriman M."/>
            <person name="Tomley F."/>
            <person name="Pain A."/>
        </authorList>
    </citation>
    <scope>NUCLEOTIDE SEQUENCE [LARGE SCALE GENOMIC DNA]</scope>
    <source>
        <strain evidence="2">Houghton</strain>
    </source>
</reference>
<keyword evidence="1" id="KW-0175">Coiled coil</keyword>